<dbReference type="Proteomes" id="UP000266305">
    <property type="component" value="Unassembled WGS sequence"/>
</dbReference>
<organism evidence="2 3">
    <name type="scientific">Cereibacter sphaeroides</name>
    <name type="common">Rhodobacter sphaeroides</name>
    <dbReference type="NCBI Taxonomy" id="1063"/>
    <lineage>
        <taxon>Bacteria</taxon>
        <taxon>Pseudomonadati</taxon>
        <taxon>Pseudomonadota</taxon>
        <taxon>Alphaproteobacteria</taxon>
        <taxon>Rhodobacterales</taxon>
        <taxon>Paracoccaceae</taxon>
        <taxon>Cereibacter</taxon>
    </lineage>
</organism>
<sequence length="136" mass="15287">MNRRRRALYPPQATSARIPPLLREAGRKIPSLNEARRPLPPNDAANAAKRKKTMALEFDITTRNGPVEARGTVDGVVPFHFEDHGDHWTARIGGHWQHTEAHSAGSRAPDTRPLADTRRNIYRALALFRSQAKRLA</sequence>
<dbReference type="EMBL" id="QWGP01000013">
    <property type="protein sequence ID" value="RHZ94270.1"/>
    <property type="molecule type" value="Genomic_DNA"/>
</dbReference>
<feature type="region of interest" description="Disordered" evidence="1">
    <location>
        <begin position="30"/>
        <end position="50"/>
    </location>
</feature>
<reference evidence="2 3" key="1">
    <citation type="submission" date="2018-08" db="EMBL/GenBank/DDBJ databases">
        <title>Draft genome sequence of Rhodobacter sphaeroides FY.</title>
        <authorList>
            <person name="Rayyan A."/>
            <person name="Meyer T.E."/>
            <person name="Kyndt J.A."/>
        </authorList>
    </citation>
    <scope>NUCLEOTIDE SEQUENCE [LARGE SCALE GENOMIC DNA]</scope>
    <source>
        <strain evidence="2 3">FY</strain>
    </source>
</reference>
<evidence type="ECO:0000313" key="3">
    <source>
        <dbReference type="Proteomes" id="UP000266305"/>
    </source>
</evidence>
<protein>
    <submittedName>
        <fullName evidence="2">Uncharacterized protein</fullName>
    </submittedName>
</protein>
<dbReference type="AlphaFoldDB" id="A0AAX1UKQ6"/>
<name>A0AAX1UKQ6_CERSP</name>
<evidence type="ECO:0000256" key="1">
    <source>
        <dbReference type="SAM" id="MobiDB-lite"/>
    </source>
</evidence>
<evidence type="ECO:0000313" key="2">
    <source>
        <dbReference type="EMBL" id="RHZ94270.1"/>
    </source>
</evidence>
<accession>A0AAX1UKQ6</accession>
<proteinExistence type="predicted"/>
<comment type="caution">
    <text evidence="2">The sequence shown here is derived from an EMBL/GenBank/DDBJ whole genome shotgun (WGS) entry which is preliminary data.</text>
</comment>
<gene>
    <name evidence="2" type="ORF">D1114_12805</name>
</gene>